<keyword evidence="2" id="KW-1185">Reference proteome</keyword>
<accession>A0A7G7YQI4</accession>
<evidence type="ECO:0000313" key="1">
    <source>
        <dbReference type="EMBL" id="QNH96754.1"/>
    </source>
</evidence>
<dbReference type="RefSeq" id="WP_185770512.1">
    <property type="nucleotide sequence ID" value="NZ_CP046883.1"/>
</dbReference>
<proteinExistence type="predicted"/>
<dbReference type="KEGG" id="cans:GP473_08920"/>
<reference evidence="1 2" key="1">
    <citation type="submission" date="2019-12" db="EMBL/GenBank/DDBJ databases">
        <title>Corynebacterium sp. nov., isolated from feces of the Anser Albifrons in China.</title>
        <authorList>
            <person name="Liu Q."/>
        </authorList>
    </citation>
    <scope>NUCLEOTIDE SEQUENCE [LARGE SCALE GENOMIC DNA]</scope>
    <source>
        <strain evidence="1 2">23H37-10</strain>
    </source>
</reference>
<name>A0A7G7YQI4_9CORY</name>
<evidence type="ECO:0000313" key="2">
    <source>
        <dbReference type="Proteomes" id="UP000515275"/>
    </source>
</evidence>
<organism evidence="1 2">
    <name type="scientific">Corynebacterium anserum</name>
    <dbReference type="NCBI Taxonomy" id="2684406"/>
    <lineage>
        <taxon>Bacteria</taxon>
        <taxon>Bacillati</taxon>
        <taxon>Actinomycetota</taxon>
        <taxon>Actinomycetes</taxon>
        <taxon>Mycobacteriales</taxon>
        <taxon>Corynebacteriaceae</taxon>
        <taxon>Corynebacterium</taxon>
    </lineage>
</organism>
<gene>
    <name evidence="1" type="ORF">GP473_08920</name>
</gene>
<protein>
    <submittedName>
        <fullName evidence="1">Uncharacterized protein</fullName>
    </submittedName>
</protein>
<dbReference type="EMBL" id="CP046883">
    <property type="protein sequence ID" value="QNH96754.1"/>
    <property type="molecule type" value="Genomic_DNA"/>
</dbReference>
<dbReference type="Proteomes" id="UP000515275">
    <property type="component" value="Chromosome"/>
</dbReference>
<dbReference type="AlphaFoldDB" id="A0A7G7YQI4"/>
<sequence>MAHIELRVTRPALTGLDLARWHSLECGVMALDYALRTRTATHSEIRTLIRQLRHSSGSATLRNAMLLATPHSESPMESVLKVKMWRRGYERPLQQAKIYDFHGRFLGRVDFYFPLAALVVEYDGQGKYTGQFGHSGAAERTSEYERQRALHNAGLAVVRVGLSVEGLQEGLEKIARRQKQAPNAGQHADVKIQAAGYAWREC</sequence>